<feature type="chain" id="PRO_5007878099" description="Secreted protein" evidence="1">
    <location>
        <begin position="21"/>
        <end position="91"/>
    </location>
</feature>
<accession>A0A166P135</accession>
<keyword evidence="3" id="KW-1185">Reference proteome</keyword>
<evidence type="ECO:0008006" key="4">
    <source>
        <dbReference type="Google" id="ProtNLM"/>
    </source>
</evidence>
<dbReference type="Proteomes" id="UP000076532">
    <property type="component" value="Unassembled WGS sequence"/>
</dbReference>
<dbReference type="EMBL" id="KV417520">
    <property type="protein sequence ID" value="KZP25592.1"/>
    <property type="molecule type" value="Genomic_DNA"/>
</dbReference>
<keyword evidence="1" id="KW-0732">Signal</keyword>
<organism evidence="2 3">
    <name type="scientific">Athelia psychrophila</name>
    <dbReference type="NCBI Taxonomy" id="1759441"/>
    <lineage>
        <taxon>Eukaryota</taxon>
        <taxon>Fungi</taxon>
        <taxon>Dikarya</taxon>
        <taxon>Basidiomycota</taxon>
        <taxon>Agaricomycotina</taxon>
        <taxon>Agaricomycetes</taxon>
        <taxon>Agaricomycetidae</taxon>
        <taxon>Atheliales</taxon>
        <taxon>Atheliaceae</taxon>
        <taxon>Athelia</taxon>
    </lineage>
</organism>
<sequence length="91" mass="10437">MESLFMVLAILRLHTTVKQGATFLFLTPWPNHLHRRTRVSVVVHLPNTIHVQARTIHVQARTTHACTRRLCRPRQLPLCLCGDATRRGCCC</sequence>
<evidence type="ECO:0000256" key="1">
    <source>
        <dbReference type="SAM" id="SignalP"/>
    </source>
</evidence>
<name>A0A166P135_9AGAM</name>
<dbReference type="AlphaFoldDB" id="A0A166P135"/>
<evidence type="ECO:0000313" key="2">
    <source>
        <dbReference type="EMBL" id="KZP25592.1"/>
    </source>
</evidence>
<reference evidence="2 3" key="1">
    <citation type="journal article" date="2016" name="Mol. Biol. Evol.">
        <title>Comparative Genomics of Early-Diverging Mushroom-Forming Fungi Provides Insights into the Origins of Lignocellulose Decay Capabilities.</title>
        <authorList>
            <person name="Nagy L.G."/>
            <person name="Riley R."/>
            <person name="Tritt A."/>
            <person name="Adam C."/>
            <person name="Daum C."/>
            <person name="Floudas D."/>
            <person name="Sun H."/>
            <person name="Yadav J.S."/>
            <person name="Pangilinan J."/>
            <person name="Larsson K.H."/>
            <person name="Matsuura K."/>
            <person name="Barry K."/>
            <person name="Labutti K."/>
            <person name="Kuo R."/>
            <person name="Ohm R.A."/>
            <person name="Bhattacharya S.S."/>
            <person name="Shirouzu T."/>
            <person name="Yoshinaga Y."/>
            <person name="Martin F.M."/>
            <person name="Grigoriev I.V."/>
            <person name="Hibbett D.S."/>
        </authorList>
    </citation>
    <scope>NUCLEOTIDE SEQUENCE [LARGE SCALE GENOMIC DNA]</scope>
    <source>
        <strain evidence="2 3">CBS 109695</strain>
    </source>
</reference>
<proteinExistence type="predicted"/>
<feature type="signal peptide" evidence="1">
    <location>
        <begin position="1"/>
        <end position="20"/>
    </location>
</feature>
<gene>
    <name evidence="2" type="ORF">FIBSPDRAFT_384945</name>
</gene>
<protein>
    <recommendedName>
        <fullName evidence="4">Secreted protein</fullName>
    </recommendedName>
</protein>
<evidence type="ECO:0000313" key="3">
    <source>
        <dbReference type="Proteomes" id="UP000076532"/>
    </source>
</evidence>